<dbReference type="Gene3D" id="2.40.50.140">
    <property type="entry name" value="Nucleic acid-binding proteins"/>
    <property type="match status" value="1"/>
</dbReference>
<dbReference type="AlphaFoldDB" id="A0A5K3EWG4"/>
<dbReference type="SUPFAM" id="SSF50249">
    <property type="entry name" value="Nucleic acid-binding proteins"/>
    <property type="match status" value="1"/>
</dbReference>
<evidence type="ECO:0000256" key="2">
    <source>
        <dbReference type="ARBA" id="ARBA00022884"/>
    </source>
</evidence>
<dbReference type="PANTHER" id="PTHR21641:SF0">
    <property type="entry name" value="RNA-BINDING PROTEIN EIF1AD-RELATED"/>
    <property type="match status" value="1"/>
</dbReference>
<evidence type="ECO:0000313" key="5">
    <source>
        <dbReference type="WBParaSite" id="MCU_003535-RA"/>
    </source>
</evidence>
<dbReference type="SMART" id="SM00652">
    <property type="entry name" value="eIF1a"/>
    <property type="match status" value="1"/>
</dbReference>
<organism evidence="5">
    <name type="scientific">Mesocestoides corti</name>
    <name type="common">Flatworm</name>
    <dbReference type="NCBI Taxonomy" id="53468"/>
    <lineage>
        <taxon>Eukaryota</taxon>
        <taxon>Metazoa</taxon>
        <taxon>Spiralia</taxon>
        <taxon>Lophotrochozoa</taxon>
        <taxon>Platyhelminthes</taxon>
        <taxon>Cestoda</taxon>
        <taxon>Eucestoda</taxon>
        <taxon>Cyclophyllidea</taxon>
        <taxon>Mesocestoididae</taxon>
        <taxon>Mesocestoides</taxon>
    </lineage>
</organism>
<evidence type="ECO:0000256" key="3">
    <source>
        <dbReference type="ARBA" id="ARBA00031998"/>
    </source>
</evidence>
<keyword evidence="2" id="KW-0694">RNA-binding</keyword>
<dbReference type="WBParaSite" id="MCU_003535-RA">
    <property type="protein sequence ID" value="MCU_003535-RA"/>
    <property type="gene ID" value="MCU_003535"/>
</dbReference>
<evidence type="ECO:0000256" key="4">
    <source>
        <dbReference type="SAM" id="MobiDB-lite"/>
    </source>
</evidence>
<protein>
    <recommendedName>
        <fullName evidence="1">Probable RNA-binding protein EIF1AD</fullName>
    </recommendedName>
    <alternativeName>
        <fullName evidence="3">Eukaryotic translation initiation factor 1A domain-containing protein</fullName>
    </alternativeName>
</protein>
<name>A0A5K3EWG4_MESCO</name>
<dbReference type="GO" id="GO:0003743">
    <property type="term" value="F:translation initiation factor activity"/>
    <property type="evidence" value="ECO:0007669"/>
    <property type="project" value="InterPro"/>
</dbReference>
<dbReference type="PANTHER" id="PTHR21641">
    <property type="entry name" value="TRANSLATION INITIATION FACTOR-RELATED"/>
    <property type="match status" value="1"/>
</dbReference>
<sequence>MQLCSVAKRKRAFQALYRKEAKPKDDEFICLVLLKSKGNYLFSAITGSGEEILVSIPERFRNAFYFTPDTYTICIPLDNVKVRAEIVCLLDDHQVLELSASSDWPKVFSVRPSARSDNKCENYLDVDMLPTSEEDDESEEEESEHDDKDVCK</sequence>
<dbReference type="InterPro" id="IPR039294">
    <property type="entry name" value="EIF1AD"/>
</dbReference>
<proteinExistence type="predicted"/>
<dbReference type="InterPro" id="IPR001253">
    <property type="entry name" value="TIF_eIF-1A"/>
</dbReference>
<feature type="compositionally biased region" description="Acidic residues" evidence="4">
    <location>
        <begin position="132"/>
        <end position="144"/>
    </location>
</feature>
<reference evidence="5" key="1">
    <citation type="submission" date="2019-11" db="UniProtKB">
        <authorList>
            <consortium name="WormBaseParasite"/>
        </authorList>
    </citation>
    <scope>IDENTIFICATION</scope>
</reference>
<accession>A0A5K3EWG4</accession>
<evidence type="ECO:0000256" key="1">
    <source>
        <dbReference type="ARBA" id="ARBA00020989"/>
    </source>
</evidence>
<dbReference type="GO" id="GO:0005634">
    <property type="term" value="C:nucleus"/>
    <property type="evidence" value="ECO:0007669"/>
    <property type="project" value="TreeGrafter"/>
</dbReference>
<dbReference type="InterPro" id="IPR012340">
    <property type="entry name" value="NA-bd_OB-fold"/>
</dbReference>
<feature type="region of interest" description="Disordered" evidence="4">
    <location>
        <begin position="126"/>
        <end position="152"/>
    </location>
</feature>
<dbReference type="GO" id="GO:0003723">
    <property type="term" value="F:RNA binding"/>
    <property type="evidence" value="ECO:0007669"/>
    <property type="project" value="UniProtKB-KW"/>
</dbReference>